<dbReference type="InterPro" id="IPR035965">
    <property type="entry name" value="PAS-like_dom_sf"/>
</dbReference>
<protein>
    <recommendedName>
        <fullName evidence="2">histidine kinase</fullName>
        <ecNumber evidence="2">2.7.13.3</ecNumber>
    </recommendedName>
</protein>
<dbReference type="PRINTS" id="PR00344">
    <property type="entry name" value="BCTRLSENSOR"/>
</dbReference>
<comment type="caution">
    <text evidence="13">The sequence shown here is derived from an EMBL/GenBank/DDBJ whole genome shotgun (WGS) entry which is preliminary data.</text>
</comment>
<dbReference type="SMART" id="SM00091">
    <property type="entry name" value="PAS"/>
    <property type="match status" value="1"/>
</dbReference>
<evidence type="ECO:0000256" key="5">
    <source>
        <dbReference type="ARBA" id="ARBA00022741"/>
    </source>
</evidence>
<keyword evidence="8" id="KW-0902">Two-component regulatory system</keyword>
<feature type="compositionally biased region" description="Basic and acidic residues" evidence="10">
    <location>
        <begin position="1"/>
        <end position="25"/>
    </location>
</feature>
<dbReference type="PANTHER" id="PTHR43065">
    <property type="entry name" value="SENSOR HISTIDINE KINASE"/>
    <property type="match status" value="1"/>
</dbReference>
<name>A0ABS5UDC5_9BACT</name>
<dbReference type="Proteomes" id="UP000784128">
    <property type="component" value="Unassembled WGS sequence"/>
</dbReference>
<dbReference type="Gene3D" id="3.30.450.20">
    <property type="entry name" value="PAS domain"/>
    <property type="match status" value="1"/>
</dbReference>
<reference evidence="13 14" key="1">
    <citation type="submission" date="2021-05" db="EMBL/GenBank/DDBJ databases">
        <title>The draft genome of Geobacter chapellei DSM 13688.</title>
        <authorList>
            <person name="Xu Z."/>
            <person name="Masuda Y."/>
            <person name="Itoh H."/>
            <person name="Senoo K."/>
        </authorList>
    </citation>
    <scope>NUCLEOTIDE SEQUENCE [LARGE SCALE GENOMIC DNA]</scope>
    <source>
        <strain evidence="13 14">DSM 13688</strain>
    </source>
</reference>
<feature type="domain" description="Histidine kinase" evidence="11">
    <location>
        <begin position="237"/>
        <end position="448"/>
    </location>
</feature>
<keyword evidence="6 13" id="KW-0418">Kinase</keyword>
<evidence type="ECO:0000259" key="11">
    <source>
        <dbReference type="PROSITE" id="PS50109"/>
    </source>
</evidence>
<dbReference type="InterPro" id="IPR003594">
    <property type="entry name" value="HATPase_dom"/>
</dbReference>
<proteinExistence type="predicted"/>
<evidence type="ECO:0000256" key="1">
    <source>
        <dbReference type="ARBA" id="ARBA00000085"/>
    </source>
</evidence>
<dbReference type="RefSeq" id="WP_214301548.1">
    <property type="nucleotide sequence ID" value="NZ_JAHDYS010000022.1"/>
</dbReference>
<keyword evidence="7" id="KW-0067">ATP-binding</keyword>
<feature type="domain" description="PAC" evidence="12">
    <location>
        <begin position="144"/>
        <end position="192"/>
    </location>
</feature>
<evidence type="ECO:0000259" key="12">
    <source>
        <dbReference type="PROSITE" id="PS50113"/>
    </source>
</evidence>
<dbReference type="PANTHER" id="PTHR43065:SF10">
    <property type="entry name" value="PEROXIDE STRESS-ACTIVATED HISTIDINE KINASE MAK3"/>
    <property type="match status" value="1"/>
</dbReference>
<dbReference type="Gene3D" id="3.30.565.10">
    <property type="entry name" value="Histidine kinase-like ATPase, C-terminal domain"/>
    <property type="match status" value="1"/>
</dbReference>
<feature type="coiled-coil region" evidence="9">
    <location>
        <begin position="180"/>
        <end position="214"/>
    </location>
</feature>
<keyword evidence="5" id="KW-0547">Nucleotide-binding</keyword>
<dbReference type="CDD" id="cd00130">
    <property type="entry name" value="PAS"/>
    <property type="match status" value="1"/>
</dbReference>
<dbReference type="SUPFAM" id="SSF55874">
    <property type="entry name" value="ATPase domain of HSP90 chaperone/DNA topoisomerase II/histidine kinase"/>
    <property type="match status" value="1"/>
</dbReference>
<feature type="coiled-coil region" evidence="9">
    <location>
        <begin position="44"/>
        <end position="78"/>
    </location>
</feature>
<evidence type="ECO:0000256" key="8">
    <source>
        <dbReference type="ARBA" id="ARBA00023012"/>
    </source>
</evidence>
<keyword evidence="3" id="KW-0597">Phosphoprotein</keyword>
<accession>A0ABS5UDC5</accession>
<dbReference type="SUPFAM" id="SSF47384">
    <property type="entry name" value="Homodimeric domain of signal transducing histidine kinase"/>
    <property type="match status" value="1"/>
</dbReference>
<keyword evidence="4" id="KW-0808">Transferase</keyword>
<gene>
    <name evidence="13" type="ORF">KJB30_16915</name>
</gene>
<evidence type="ECO:0000256" key="3">
    <source>
        <dbReference type="ARBA" id="ARBA00022553"/>
    </source>
</evidence>
<dbReference type="InterPro" id="IPR003661">
    <property type="entry name" value="HisK_dim/P_dom"/>
</dbReference>
<evidence type="ECO:0000256" key="4">
    <source>
        <dbReference type="ARBA" id="ARBA00022679"/>
    </source>
</evidence>
<dbReference type="NCBIfam" id="TIGR00229">
    <property type="entry name" value="sensory_box"/>
    <property type="match status" value="1"/>
</dbReference>
<dbReference type="Pfam" id="PF13426">
    <property type="entry name" value="PAS_9"/>
    <property type="match status" value="1"/>
</dbReference>
<feature type="region of interest" description="Disordered" evidence="10">
    <location>
        <begin position="1"/>
        <end position="38"/>
    </location>
</feature>
<dbReference type="PROSITE" id="PS50113">
    <property type="entry name" value="PAC"/>
    <property type="match status" value="1"/>
</dbReference>
<keyword evidence="9" id="KW-0175">Coiled coil</keyword>
<dbReference type="Gene3D" id="1.10.287.130">
    <property type="match status" value="1"/>
</dbReference>
<evidence type="ECO:0000256" key="7">
    <source>
        <dbReference type="ARBA" id="ARBA00022840"/>
    </source>
</evidence>
<sequence>MPIDKEKTLQMNREELRRRAEERVNAKRAGLSPSEGEEATKRLVHELEVHHIELEMQNEELRQARDEVETALKRYADLYDFAPVGYCTLDHDWIIHEVNLTGASLLGSDRSGLVGRSFELRVSREDRQAFSAFLGTALDNRQKASLEVLLDNSDGQSRWVQIEALWDELGRECRLGIIDITERRRAQEELEEKRRELEELNKDLEARIATAVDDLRQKDQVLILQDRQAVMGEMIENIAHQWRQPLNTLGLVVQHLPLAHETGSLSKDFLDENVAMAMKVIQQMSRTIDDFRGFFRSDKKMTVFHLNEAISHTLTFVDKSFGNHKIGIAFNPEGDPVINGYPNEYAQVLLNILMNARDVILERHPVDAMITIYAFAEGERSVATIGDNAGGIAEEFIGKLFDPYFTTKGPDKGTGIGLYMSKIIIEKNMGGRLTVRNTDSGAEFRIEV</sequence>
<dbReference type="InterPro" id="IPR005467">
    <property type="entry name" value="His_kinase_dom"/>
</dbReference>
<dbReference type="SMART" id="SM00387">
    <property type="entry name" value="HATPase_c"/>
    <property type="match status" value="1"/>
</dbReference>
<dbReference type="EMBL" id="JAHDYS010000022">
    <property type="protein sequence ID" value="MBT1073471.1"/>
    <property type="molecule type" value="Genomic_DNA"/>
</dbReference>
<dbReference type="EC" id="2.7.13.3" evidence="2"/>
<dbReference type="InterPro" id="IPR004358">
    <property type="entry name" value="Sig_transdc_His_kin-like_C"/>
</dbReference>
<dbReference type="InterPro" id="IPR036097">
    <property type="entry name" value="HisK_dim/P_sf"/>
</dbReference>
<dbReference type="GO" id="GO:0016301">
    <property type="term" value="F:kinase activity"/>
    <property type="evidence" value="ECO:0007669"/>
    <property type="project" value="UniProtKB-KW"/>
</dbReference>
<evidence type="ECO:0000256" key="9">
    <source>
        <dbReference type="SAM" id="Coils"/>
    </source>
</evidence>
<dbReference type="InterPro" id="IPR036890">
    <property type="entry name" value="HATPase_C_sf"/>
</dbReference>
<dbReference type="SUPFAM" id="SSF55785">
    <property type="entry name" value="PYP-like sensor domain (PAS domain)"/>
    <property type="match status" value="1"/>
</dbReference>
<evidence type="ECO:0000313" key="14">
    <source>
        <dbReference type="Proteomes" id="UP000784128"/>
    </source>
</evidence>
<dbReference type="InterPro" id="IPR000700">
    <property type="entry name" value="PAS-assoc_C"/>
</dbReference>
<keyword evidence="14" id="KW-1185">Reference proteome</keyword>
<evidence type="ECO:0000256" key="2">
    <source>
        <dbReference type="ARBA" id="ARBA00012438"/>
    </source>
</evidence>
<evidence type="ECO:0000256" key="10">
    <source>
        <dbReference type="SAM" id="MobiDB-lite"/>
    </source>
</evidence>
<organism evidence="13 14">
    <name type="scientific">Pelotalea chapellei</name>
    <dbReference type="NCBI Taxonomy" id="44671"/>
    <lineage>
        <taxon>Bacteria</taxon>
        <taxon>Pseudomonadati</taxon>
        <taxon>Thermodesulfobacteriota</taxon>
        <taxon>Desulfuromonadia</taxon>
        <taxon>Geobacterales</taxon>
        <taxon>Geobacteraceae</taxon>
        <taxon>Pelotalea</taxon>
    </lineage>
</organism>
<dbReference type="CDD" id="cd00082">
    <property type="entry name" value="HisKA"/>
    <property type="match status" value="1"/>
</dbReference>
<comment type="catalytic activity">
    <reaction evidence="1">
        <text>ATP + protein L-histidine = ADP + protein N-phospho-L-histidine.</text>
        <dbReference type="EC" id="2.7.13.3"/>
    </reaction>
</comment>
<dbReference type="InterPro" id="IPR000014">
    <property type="entry name" value="PAS"/>
</dbReference>
<evidence type="ECO:0000256" key="6">
    <source>
        <dbReference type="ARBA" id="ARBA00022777"/>
    </source>
</evidence>
<dbReference type="Pfam" id="PF02518">
    <property type="entry name" value="HATPase_c"/>
    <property type="match status" value="1"/>
</dbReference>
<evidence type="ECO:0000313" key="13">
    <source>
        <dbReference type="EMBL" id="MBT1073471.1"/>
    </source>
</evidence>
<dbReference type="PROSITE" id="PS50109">
    <property type="entry name" value="HIS_KIN"/>
    <property type="match status" value="1"/>
</dbReference>